<sequence>MTNHLSDRDLALQDTDLPQLGPDTVLWRRFGDWRSTFAALYAGLLQITHEDVSTALVQHSNVFDNEVARLLRSAFPIIRTVYEGEEVGAMIRDYHRDIKGHRNDGSRYHSLDPAVYYWAHATFAAMPYALAGNFMPPMTDEEKERLFQESRAWYRLYGVSEPEGAPRTYAEYQEYFDRVVDGQLDRQETVDRSRIVRALTLDSPLPWLPEWAWRPIAPGMRALLFWVAVGLLPETLRRKLGWSWTRSDAIRFTLFSRAVRGIFTVLPRRVRMVPIAERAFRRHENPR</sequence>
<name>A0ABS4UA56_9CORY</name>
<dbReference type="PANTHER" id="PTHR36151">
    <property type="entry name" value="BLR2777 PROTEIN"/>
    <property type="match status" value="1"/>
</dbReference>
<reference evidence="2 3" key="1">
    <citation type="submission" date="2021-03" db="EMBL/GenBank/DDBJ databases">
        <title>Sequencing the genomes of 1000 actinobacteria strains.</title>
        <authorList>
            <person name="Klenk H.-P."/>
        </authorList>
    </citation>
    <scope>NUCLEOTIDE SEQUENCE [LARGE SCALE GENOMIC DNA]</scope>
    <source>
        <strain evidence="2 3">DSM 44506</strain>
    </source>
</reference>
<dbReference type="EMBL" id="JAGINY010000001">
    <property type="protein sequence ID" value="MBP2333432.1"/>
    <property type="molecule type" value="Genomic_DNA"/>
</dbReference>
<evidence type="ECO:0000259" key="1">
    <source>
        <dbReference type="Pfam" id="PF09995"/>
    </source>
</evidence>
<proteinExistence type="predicted"/>
<dbReference type="PANTHER" id="PTHR36151:SF3">
    <property type="entry name" value="ER-BOUND OXYGENASE MPAB_MPAB'_RUBBER OXYGENASE CATALYTIC DOMAIN-CONTAINING PROTEIN"/>
    <property type="match status" value="1"/>
</dbReference>
<evidence type="ECO:0000313" key="2">
    <source>
        <dbReference type="EMBL" id="MBP2333432.1"/>
    </source>
</evidence>
<dbReference type="Proteomes" id="UP001519305">
    <property type="component" value="Unassembled WGS sequence"/>
</dbReference>
<accession>A0ABS4UA56</accession>
<feature type="domain" description="ER-bound oxygenase mpaB/mpaB'/Rubber oxygenase catalytic" evidence="1">
    <location>
        <begin position="27"/>
        <end position="260"/>
    </location>
</feature>
<dbReference type="RefSeq" id="WP_035122040.1">
    <property type="nucleotide sequence ID" value="NZ_CP047357.1"/>
</dbReference>
<evidence type="ECO:0000313" key="3">
    <source>
        <dbReference type="Proteomes" id="UP001519305"/>
    </source>
</evidence>
<comment type="caution">
    <text evidence="2">The sequence shown here is derived from an EMBL/GenBank/DDBJ whole genome shotgun (WGS) entry which is preliminary data.</text>
</comment>
<organism evidence="2 3">
    <name type="scientific">Corynebacterium freneyi</name>
    <dbReference type="NCBI Taxonomy" id="134034"/>
    <lineage>
        <taxon>Bacteria</taxon>
        <taxon>Bacillati</taxon>
        <taxon>Actinomycetota</taxon>
        <taxon>Actinomycetes</taxon>
        <taxon>Mycobacteriales</taxon>
        <taxon>Corynebacteriaceae</taxon>
        <taxon>Corynebacterium</taxon>
    </lineage>
</organism>
<protein>
    <submittedName>
        <fullName evidence="2">Uncharacterized protein (DUF2236 family)</fullName>
    </submittedName>
</protein>
<dbReference type="Pfam" id="PF09995">
    <property type="entry name" value="MPAB_Lcp_cat"/>
    <property type="match status" value="1"/>
</dbReference>
<gene>
    <name evidence="2" type="ORF">JOF33_002131</name>
</gene>
<dbReference type="InterPro" id="IPR018713">
    <property type="entry name" value="MPAB/Lcp_cat_dom"/>
</dbReference>
<keyword evidence="3" id="KW-1185">Reference proteome</keyword>